<organism evidence="2">
    <name type="scientific">Oryza glumipatula</name>
    <dbReference type="NCBI Taxonomy" id="40148"/>
    <lineage>
        <taxon>Eukaryota</taxon>
        <taxon>Viridiplantae</taxon>
        <taxon>Streptophyta</taxon>
        <taxon>Embryophyta</taxon>
        <taxon>Tracheophyta</taxon>
        <taxon>Spermatophyta</taxon>
        <taxon>Magnoliopsida</taxon>
        <taxon>Liliopsida</taxon>
        <taxon>Poales</taxon>
        <taxon>Poaceae</taxon>
        <taxon>BOP clade</taxon>
        <taxon>Oryzoideae</taxon>
        <taxon>Oryzeae</taxon>
        <taxon>Oryzinae</taxon>
        <taxon>Oryza</taxon>
    </lineage>
</organism>
<dbReference type="EnsemblPlants" id="OGLUM12G04920.1">
    <property type="protein sequence ID" value="OGLUM12G04920.1"/>
    <property type="gene ID" value="OGLUM12G04920"/>
</dbReference>
<dbReference type="AlphaFoldDB" id="A0A0E0BPJ1"/>
<evidence type="ECO:0000256" key="1">
    <source>
        <dbReference type="SAM" id="MobiDB-lite"/>
    </source>
</evidence>
<reference evidence="2" key="2">
    <citation type="submission" date="2018-05" db="EMBL/GenBank/DDBJ databases">
        <title>OgluRS3 (Oryza glumaepatula Reference Sequence Version 3).</title>
        <authorList>
            <person name="Zhang J."/>
            <person name="Kudrna D."/>
            <person name="Lee S."/>
            <person name="Talag J."/>
            <person name="Welchert J."/>
            <person name="Wing R.A."/>
        </authorList>
    </citation>
    <scope>NUCLEOTIDE SEQUENCE [LARGE SCALE GENOMIC DNA]</scope>
</reference>
<dbReference type="Gramene" id="OGLUM12G04920.1">
    <property type="protein sequence ID" value="OGLUM12G04920.1"/>
    <property type="gene ID" value="OGLUM12G04920"/>
</dbReference>
<feature type="region of interest" description="Disordered" evidence="1">
    <location>
        <begin position="24"/>
        <end position="86"/>
    </location>
</feature>
<dbReference type="Proteomes" id="UP000026961">
    <property type="component" value="Chromosome 12"/>
</dbReference>
<evidence type="ECO:0000313" key="2">
    <source>
        <dbReference type="EnsemblPlants" id="OGLUM12G04920.1"/>
    </source>
</evidence>
<feature type="compositionally biased region" description="Gly residues" evidence="1">
    <location>
        <begin position="47"/>
        <end position="57"/>
    </location>
</feature>
<dbReference type="HOGENOM" id="CLU_1350759_0_0_1"/>
<keyword evidence="3" id="KW-1185">Reference proteome</keyword>
<evidence type="ECO:0000313" key="3">
    <source>
        <dbReference type="Proteomes" id="UP000026961"/>
    </source>
</evidence>
<reference evidence="2" key="1">
    <citation type="submission" date="2015-04" db="UniProtKB">
        <authorList>
            <consortium name="EnsemblPlants"/>
        </authorList>
    </citation>
    <scope>IDENTIFICATION</scope>
</reference>
<sequence length="203" mass="20839">MTILPFVPSPISLLSRICSSVPRSAPAPAAQMTGDGSGAAVEEGGTGRHGGGQGGGMWKKAAQATMEGGGSGCRWSSKVATPSPPPAQMISYTSLEVMRSIGNSSKKALAEDGASSRGGRGVEWQWSKERWAAMEQEALARSGYESFSEAMVSSSSHADGESYSRSVKDCLDCISPSRAARTTMAAAAMAPPPGSLCALLPLP</sequence>
<accession>A0A0E0BPJ1</accession>
<name>A0A0E0BPJ1_9ORYZ</name>
<protein>
    <submittedName>
        <fullName evidence="2">Uncharacterized protein</fullName>
    </submittedName>
</protein>
<proteinExistence type="predicted"/>